<dbReference type="GO" id="GO:0005634">
    <property type="term" value="C:nucleus"/>
    <property type="evidence" value="ECO:0007669"/>
    <property type="project" value="UniProtKB-SubCell"/>
</dbReference>
<dbReference type="InterPro" id="IPR014001">
    <property type="entry name" value="Helicase_ATP-bd"/>
</dbReference>
<proteinExistence type="predicted"/>
<dbReference type="PROSITE" id="PS51192">
    <property type="entry name" value="HELICASE_ATP_BIND_1"/>
    <property type="match status" value="1"/>
</dbReference>
<dbReference type="GO" id="GO:0003682">
    <property type="term" value="F:chromatin binding"/>
    <property type="evidence" value="ECO:0007669"/>
    <property type="project" value="TreeGrafter"/>
</dbReference>
<dbReference type="SUPFAM" id="SSF52540">
    <property type="entry name" value="P-loop containing nucleoside triphosphate hydrolases"/>
    <property type="match status" value="1"/>
</dbReference>
<dbReference type="GO" id="GO:0140658">
    <property type="term" value="F:ATP-dependent chromatin remodeler activity"/>
    <property type="evidence" value="ECO:0007669"/>
    <property type="project" value="TreeGrafter"/>
</dbReference>
<sequence>MITSSEFRVFSAIPRWEVLCVDEGQRLKSDNSKIFNNLKTLNSVHRILLTGTPLNNNIRELFNLLNFLDQDSFKDLESMEQEYADLNEAKIQKLHQMIKPYILRRIKADVLNLPPKLTLGFVVGQVEIIVPISLTPLQKQMYKGIFENHADIIQDILKARQKRRRAKKSVQSIPPAN</sequence>
<reference evidence="6" key="1">
    <citation type="submission" date="2015-01" db="EMBL/GenBank/DDBJ databases">
        <title>The Genome Sequence of Cryptococcus gattii CA1280.</title>
        <authorList>
            <consortium name="The Broad Institute Genomics Platform"/>
            <person name="Cuomo C."/>
            <person name="Litvintseva A."/>
            <person name="Chen Y."/>
            <person name="Heitman J."/>
            <person name="Sun S."/>
            <person name="Springer D."/>
            <person name="Dromer F."/>
            <person name="Young S."/>
            <person name="Zeng Q."/>
            <person name="Gargeya S."/>
            <person name="Abouelleil A."/>
            <person name="Alvarado L."/>
            <person name="Chapman S.B."/>
            <person name="Gainer-Dewar J."/>
            <person name="Goldberg J."/>
            <person name="Griggs A."/>
            <person name="Gujja S."/>
            <person name="Hansen M."/>
            <person name="Howarth C."/>
            <person name="Imamovic A."/>
            <person name="Larimer J."/>
            <person name="Murphy C."/>
            <person name="Naylor J."/>
            <person name="Pearson M."/>
            <person name="Priest M."/>
            <person name="Roberts A."/>
            <person name="Saif S."/>
            <person name="Shea T."/>
            <person name="Sykes S."/>
            <person name="Wortman J."/>
            <person name="Nusbaum C."/>
            <person name="Birren B."/>
        </authorList>
    </citation>
    <scope>NUCLEOTIDE SEQUENCE [LARGE SCALE GENOMIC DNA]</scope>
    <source>
        <strain evidence="6">CA1280</strain>
    </source>
</reference>
<feature type="domain" description="Helicase ATP-binding" evidence="5">
    <location>
        <begin position="1"/>
        <end position="71"/>
    </location>
</feature>
<dbReference type="GO" id="GO:0042393">
    <property type="term" value="F:histone binding"/>
    <property type="evidence" value="ECO:0007669"/>
    <property type="project" value="TreeGrafter"/>
</dbReference>
<gene>
    <name evidence="6" type="ORF">I312_00833</name>
</gene>
<evidence type="ECO:0000256" key="4">
    <source>
        <dbReference type="ARBA" id="ARBA00023242"/>
    </source>
</evidence>
<protein>
    <recommendedName>
        <fullName evidence="5">Helicase ATP-binding domain-containing protein</fullName>
    </recommendedName>
</protein>
<dbReference type="EMBL" id="KN847974">
    <property type="protein sequence ID" value="KIR49743.1"/>
    <property type="molecule type" value="Genomic_DNA"/>
</dbReference>
<evidence type="ECO:0000256" key="1">
    <source>
        <dbReference type="ARBA" id="ARBA00004123"/>
    </source>
</evidence>
<dbReference type="OrthoDB" id="5857104at2759"/>
<evidence type="ECO:0000313" key="6">
    <source>
        <dbReference type="EMBL" id="KIR49743.1"/>
    </source>
</evidence>
<organism evidence="6">
    <name type="scientific">Cryptococcus bacillisporus CA1280</name>
    <dbReference type="NCBI Taxonomy" id="1296109"/>
    <lineage>
        <taxon>Eukaryota</taxon>
        <taxon>Fungi</taxon>
        <taxon>Dikarya</taxon>
        <taxon>Basidiomycota</taxon>
        <taxon>Agaricomycotina</taxon>
        <taxon>Tremellomycetes</taxon>
        <taxon>Tremellales</taxon>
        <taxon>Cryptococcaceae</taxon>
        <taxon>Cryptococcus</taxon>
        <taxon>Cryptococcus gattii species complex</taxon>
    </lineage>
</organism>
<dbReference type="GO" id="GO:0016887">
    <property type="term" value="F:ATP hydrolysis activity"/>
    <property type="evidence" value="ECO:0007669"/>
    <property type="project" value="TreeGrafter"/>
</dbReference>
<accession>A0A0D0UNL8</accession>
<dbReference type="GO" id="GO:0000785">
    <property type="term" value="C:chromatin"/>
    <property type="evidence" value="ECO:0007669"/>
    <property type="project" value="TreeGrafter"/>
</dbReference>
<dbReference type="AlphaFoldDB" id="A0A0D0UNL8"/>
<comment type="subcellular location">
    <subcellularLocation>
        <location evidence="1">Nucleus</location>
    </subcellularLocation>
</comment>
<dbReference type="HOGENOM" id="CLU_1517789_0_0_1"/>
<dbReference type="InterPro" id="IPR027417">
    <property type="entry name" value="P-loop_NTPase"/>
</dbReference>
<dbReference type="PANTHER" id="PTHR45623:SF17">
    <property type="entry name" value="CHROMODOMAIN-HELICASE-DNA-BINDING PROTEIN 3-RELATED"/>
    <property type="match status" value="1"/>
</dbReference>
<dbReference type="Pfam" id="PF00176">
    <property type="entry name" value="SNF2-rel_dom"/>
    <property type="match status" value="1"/>
</dbReference>
<dbReference type="Gene3D" id="3.40.50.10810">
    <property type="entry name" value="Tandem AAA-ATPase domain"/>
    <property type="match status" value="1"/>
</dbReference>
<dbReference type="PANTHER" id="PTHR45623">
    <property type="entry name" value="CHROMODOMAIN-HELICASE-DNA-BINDING PROTEIN 3-RELATED-RELATED"/>
    <property type="match status" value="1"/>
</dbReference>
<keyword evidence="3" id="KW-0067">ATP-binding</keyword>
<keyword evidence="2" id="KW-0547">Nucleotide-binding</keyword>
<evidence type="ECO:0000256" key="3">
    <source>
        <dbReference type="ARBA" id="ARBA00022840"/>
    </source>
</evidence>
<dbReference type="GO" id="GO:0003677">
    <property type="term" value="F:DNA binding"/>
    <property type="evidence" value="ECO:0007669"/>
    <property type="project" value="TreeGrafter"/>
</dbReference>
<name>A0A0D0UNL8_CRYGA</name>
<dbReference type="InterPro" id="IPR000330">
    <property type="entry name" value="SNF2_N"/>
</dbReference>
<dbReference type="InterPro" id="IPR038718">
    <property type="entry name" value="SNF2-like_sf"/>
</dbReference>
<evidence type="ECO:0000256" key="2">
    <source>
        <dbReference type="ARBA" id="ARBA00022741"/>
    </source>
</evidence>
<dbReference type="Gene3D" id="3.40.50.300">
    <property type="entry name" value="P-loop containing nucleotide triphosphate hydrolases"/>
    <property type="match status" value="1"/>
</dbReference>
<keyword evidence="4" id="KW-0539">Nucleus</keyword>
<dbReference type="GO" id="GO:0005524">
    <property type="term" value="F:ATP binding"/>
    <property type="evidence" value="ECO:0007669"/>
    <property type="project" value="InterPro"/>
</dbReference>
<evidence type="ECO:0000259" key="5">
    <source>
        <dbReference type="PROSITE" id="PS51192"/>
    </source>
</evidence>